<dbReference type="InterPro" id="IPR032859">
    <property type="entry name" value="KH_dom-like"/>
</dbReference>
<organism evidence="3 4">
    <name type="scientific">Ensete ventricosum</name>
    <name type="common">Abyssinian banana</name>
    <name type="synonym">Musa ensete</name>
    <dbReference type="NCBI Taxonomy" id="4639"/>
    <lineage>
        <taxon>Eukaryota</taxon>
        <taxon>Viridiplantae</taxon>
        <taxon>Streptophyta</taxon>
        <taxon>Embryophyta</taxon>
        <taxon>Tracheophyta</taxon>
        <taxon>Spermatophyta</taxon>
        <taxon>Magnoliopsida</taxon>
        <taxon>Liliopsida</taxon>
        <taxon>Zingiberales</taxon>
        <taxon>Musaceae</taxon>
        <taxon>Ensete</taxon>
    </lineage>
</organism>
<evidence type="ECO:0000313" key="3">
    <source>
        <dbReference type="EMBL" id="RRT45270.1"/>
    </source>
</evidence>
<comment type="caution">
    <text evidence="3">The sequence shown here is derived from an EMBL/GenBank/DDBJ whole genome shotgun (WGS) entry which is preliminary data.</text>
</comment>
<evidence type="ECO:0000256" key="1">
    <source>
        <dbReference type="ARBA" id="ARBA00022741"/>
    </source>
</evidence>
<name>A0A426Y0W2_ENSVE</name>
<dbReference type="Pfam" id="PF14714">
    <property type="entry name" value="KH_dom-like"/>
    <property type="match status" value="1"/>
</dbReference>
<dbReference type="SUPFAM" id="SSF82653">
    <property type="entry name" value="Probable GTPase Der, C-terminal domain"/>
    <property type="match status" value="1"/>
</dbReference>
<dbReference type="PANTHER" id="PTHR43834:SF2">
    <property type="entry name" value="GTPASE DER"/>
    <property type="match status" value="1"/>
</dbReference>
<protein>
    <recommendedName>
        <fullName evidence="2">GTPase Der C-terminal KH-domain-like domain-containing protein</fullName>
    </recommendedName>
</protein>
<proteinExistence type="predicted"/>
<dbReference type="GO" id="GO:0000166">
    <property type="term" value="F:nucleotide binding"/>
    <property type="evidence" value="ECO:0007669"/>
    <property type="project" value="UniProtKB-KW"/>
</dbReference>
<dbReference type="Gene3D" id="3.30.300.20">
    <property type="match status" value="1"/>
</dbReference>
<accession>A0A426Y0W2</accession>
<dbReference type="AlphaFoldDB" id="A0A426Y0W2"/>
<evidence type="ECO:0000259" key="2">
    <source>
        <dbReference type="Pfam" id="PF14714"/>
    </source>
</evidence>
<feature type="domain" description="GTPase Der C-terminal KH-domain-like" evidence="2">
    <location>
        <begin position="167"/>
        <end position="248"/>
    </location>
</feature>
<dbReference type="InterPro" id="IPR015946">
    <property type="entry name" value="KH_dom-like_a/b"/>
</dbReference>
<dbReference type="EMBL" id="AMZH03015945">
    <property type="protein sequence ID" value="RRT45270.1"/>
    <property type="molecule type" value="Genomic_DNA"/>
</dbReference>
<dbReference type="GO" id="GO:0009507">
    <property type="term" value="C:chloroplast"/>
    <property type="evidence" value="ECO:0007669"/>
    <property type="project" value="TreeGrafter"/>
</dbReference>
<gene>
    <name evidence="3" type="ORF">B296_00055239</name>
</gene>
<dbReference type="FunFam" id="3.30.300.20:FF:000004">
    <property type="entry name" value="GTPase Der"/>
    <property type="match status" value="1"/>
</dbReference>
<reference evidence="3 4" key="1">
    <citation type="journal article" date="2014" name="Agronomy (Basel)">
        <title>A Draft Genome Sequence for Ensete ventricosum, the Drought-Tolerant Tree Against Hunger.</title>
        <authorList>
            <person name="Harrison J."/>
            <person name="Moore K.A."/>
            <person name="Paszkiewicz K."/>
            <person name="Jones T."/>
            <person name="Grant M."/>
            <person name="Ambacheew D."/>
            <person name="Muzemil S."/>
            <person name="Studholme D.J."/>
        </authorList>
    </citation>
    <scope>NUCLEOTIDE SEQUENCE [LARGE SCALE GENOMIC DNA]</scope>
</reference>
<dbReference type="PANTHER" id="PTHR43834">
    <property type="entry name" value="GTPASE DER"/>
    <property type="match status" value="1"/>
</dbReference>
<dbReference type="Proteomes" id="UP000287651">
    <property type="component" value="Unassembled WGS sequence"/>
</dbReference>
<sequence length="260" mass="29626">MFFLLAWGDVSSPCAGRHFFSLSSPAGDGSCGRIAVSNSRFFFSLFFFLPPSVDTARNRPSTVEIDRYRSQRSATVEIDRYRPTATDDGRNRPLPFDSDRRRSKSIVTGRFRVVTGWKQPQLAVSPGTGRSAYWSTGRPVFLFNSTLFLQNRIISAVAMVEKERSRRLGTSVLNQVVQEALAFKPPPRTRGGKRGRVYYSTQAAIRPPTFVFFVNDAKLFPETYRRYMEKQLRKDAGFPGTPIRLLWRSRRRGDKGNGYQ</sequence>
<evidence type="ECO:0000313" key="4">
    <source>
        <dbReference type="Proteomes" id="UP000287651"/>
    </source>
</evidence>
<keyword evidence="1" id="KW-0547">Nucleotide-binding</keyword>